<name>A0A9W6U4S5_9STRA</name>
<feature type="compositionally biased region" description="Polar residues" evidence="1">
    <location>
        <begin position="140"/>
        <end position="151"/>
    </location>
</feature>
<feature type="region of interest" description="Disordered" evidence="1">
    <location>
        <begin position="107"/>
        <end position="181"/>
    </location>
</feature>
<protein>
    <submittedName>
        <fullName evidence="3">Unnamed protein product</fullName>
    </submittedName>
</protein>
<feature type="transmembrane region" description="Helical" evidence="2">
    <location>
        <begin position="187"/>
        <end position="208"/>
    </location>
</feature>
<feature type="compositionally biased region" description="Low complexity" evidence="1">
    <location>
        <begin position="107"/>
        <end position="122"/>
    </location>
</feature>
<keyword evidence="4" id="KW-1185">Reference proteome</keyword>
<keyword evidence="2" id="KW-1133">Transmembrane helix</keyword>
<feature type="compositionally biased region" description="Low complexity" evidence="1">
    <location>
        <begin position="129"/>
        <end position="139"/>
    </location>
</feature>
<dbReference type="AlphaFoldDB" id="A0A9W6U4S5"/>
<gene>
    <name evidence="3" type="ORF">Plil01_001076600</name>
</gene>
<comment type="caution">
    <text evidence="3">The sequence shown here is derived from an EMBL/GenBank/DDBJ whole genome shotgun (WGS) entry which is preliminary data.</text>
</comment>
<feature type="region of interest" description="Disordered" evidence="1">
    <location>
        <begin position="296"/>
        <end position="317"/>
    </location>
</feature>
<evidence type="ECO:0000313" key="3">
    <source>
        <dbReference type="EMBL" id="GMF25957.1"/>
    </source>
</evidence>
<reference evidence="3" key="1">
    <citation type="submission" date="2023-04" db="EMBL/GenBank/DDBJ databases">
        <title>Phytophthora lilii NBRC 32176.</title>
        <authorList>
            <person name="Ichikawa N."/>
            <person name="Sato H."/>
            <person name="Tonouchi N."/>
        </authorList>
    </citation>
    <scope>NUCLEOTIDE SEQUENCE</scope>
    <source>
        <strain evidence="3">NBRC 32176</strain>
    </source>
</reference>
<evidence type="ECO:0000256" key="1">
    <source>
        <dbReference type="SAM" id="MobiDB-lite"/>
    </source>
</evidence>
<organism evidence="3 4">
    <name type="scientific">Phytophthora lilii</name>
    <dbReference type="NCBI Taxonomy" id="2077276"/>
    <lineage>
        <taxon>Eukaryota</taxon>
        <taxon>Sar</taxon>
        <taxon>Stramenopiles</taxon>
        <taxon>Oomycota</taxon>
        <taxon>Peronosporomycetes</taxon>
        <taxon>Peronosporales</taxon>
        <taxon>Peronosporaceae</taxon>
        <taxon>Phytophthora</taxon>
    </lineage>
</organism>
<feature type="compositionally biased region" description="Low complexity" evidence="1">
    <location>
        <begin position="158"/>
        <end position="181"/>
    </location>
</feature>
<accession>A0A9W6U4S5</accession>
<dbReference type="Proteomes" id="UP001165083">
    <property type="component" value="Unassembled WGS sequence"/>
</dbReference>
<dbReference type="EMBL" id="BSXW01000580">
    <property type="protein sequence ID" value="GMF25957.1"/>
    <property type="molecule type" value="Genomic_DNA"/>
</dbReference>
<sequence>MTLAVLASPDAGAQAQDVGTVMAASPEATPAAVVTETPAETSAPVATEAAAAPAATTAAPVATEAATQAPPAATESAAPVATEAPTTATPAAVPTATEAAATVAAATSAPTSAGTSTTSIPTAAPPTPTSQAAPDTSATVLQDTTPSQSGVRGSDAESSASSLSSASKSTSDTTTGTLDGSSSSKTVVIVVLGGVGAAIIMSLLFVLWRSQRHEDPDLDTPIPPDTATITFPAVSMPSIVAPTAQDMSTWKARGSSFASRDLPLTESTRAKLNATTRSSTEYDLANRPSQIASLSARGTATHMPHDSRDTNASSEQSFSIRGYSEFSVRHAGDSETSAMTSERYSTNGGYSTSDRYSTNGRYSTSSRLSSEPGGSNSGWFQQHQVPKNLDMHRFSSTSSTASSVVARRHNPVSFINHDLTQTPNAETPVTTHSTTSRTDVPDWYSVIESPTDNDRYTASSLDSDNISDERESFEL</sequence>
<evidence type="ECO:0000256" key="2">
    <source>
        <dbReference type="SAM" id="Phobius"/>
    </source>
</evidence>
<evidence type="ECO:0000313" key="4">
    <source>
        <dbReference type="Proteomes" id="UP001165083"/>
    </source>
</evidence>
<keyword evidence="2" id="KW-0812">Transmembrane</keyword>
<feature type="region of interest" description="Disordered" evidence="1">
    <location>
        <begin position="26"/>
        <end position="95"/>
    </location>
</feature>
<proteinExistence type="predicted"/>
<feature type="region of interest" description="Disordered" evidence="1">
    <location>
        <begin position="332"/>
        <end position="378"/>
    </location>
</feature>
<feature type="region of interest" description="Disordered" evidence="1">
    <location>
        <begin position="418"/>
        <end position="437"/>
    </location>
</feature>
<keyword evidence="2" id="KW-0472">Membrane</keyword>
<feature type="compositionally biased region" description="Polar residues" evidence="1">
    <location>
        <begin position="334"/>
        <end position="378"/>
    </location>
</feature>
<feature type="region of interest" description="Disordered" evidence="1">
    <location>
        <begin position="445"/>
        <end position="475"/>
    </location>
</feature>
<feature type="compositionally biased region" description="Low complexity" evidence="1">
    <location>
        <begin position="427"/>
        <end position="437"/>
    </location>
</feature>
<dbReference type="OrthoDB" id="167341at2759"/>